<comment type="subcellular location">
    <subcellularLocation>
        <location evidence="7">Secreted</location>
    </subcellularLocation>
    <subcellularLocation>
        <location evidence="7">Bacterial flagellum</location>
    </subcellularLocation>
</comment>
<reference evidence="10 11" key="1">
    <citation type="journal article" date="2010" name="J. Bacteriol.">
        <title>Complete genome sequence of Enterobacter cloacae subsp. cloacae type strain ATCC 13047.</title>
        <authorList>
            <person name="Ren Y."/>
            <person name="Ren Y."/>
            <person name="Zhou Z."/>
            <person name="Guo X."/>
            <person name="Li Y."/>
            <person name="Feng L."/>
            <person name="Wang L."/>
        </authorList>
    </citation>
    <scope>NUCLEOTIDE SEQUENCE [LARGE SCALE GENOMIC DNA]</scope>
    <source>
        <strain evidence="11">ATCC 13047 / DSM 30054 / NBRC 13535 / NCTC 10005 / WDCM 00083 / NCDC 279-56</strain>
    </source>
</reference>
<dbReference type="InterPro" id="IPR040026">
    <property type="entry name" value="FliD"/>
</dbReference>
<evidence type="ECO:0000256" key="3">
    <source>
        <dbReference type="ARBA" id="ARBA00016246"/>
    </source>
</evidence>
<comment type="subunit">
    <text evidence="2 7">Homopentamer.</text>
</comment>
<dbReference type="Pfam" id="PF07195">
    <property type="entry name" value="FliD_C"/>
    <property type="match status" value="1"/>
</dbReference>
<dbReference type="PANTHER" id="PTHR30288">
    <property type="entry name" value="FLAGELLAR CAP/ASSEMBLY PROTEIN FLID"/>
    <property type="match status" value="1"/>
</dbReference>
<dbReference type="Pfam" id="PF07196">
    <property type="entry name" value="Flagellin_IN"/>
    <property type="match status" value="1"/>
</dbReference>
<dbReference type="KEGG" id="enc:ECL_01356"/>
<dbReference type="GO" id="GO:0005576">
    <property type="term" value="C:extracellular region"/>
    <property type="evidence" value="ECO:0007669"/>
    <property type="project" value="UniProtKB-SubCell"/>
</dbReference>
<keyword evidence="4" id="KW-0175">Coiled coil</keyword>
<dbReference type="GO" id="GO:0007155">
    <property type="term" value="P:cell adhesion"/>
    <property type="evidence" value="ECO:0007669"/>
    <property type="project" value="InterPro"/>
</dbReference>
<sequence length="483" mass="50085">MASSSITLSSGATITSLGVGSGLDLATLYNNLETAEKTKLNTITNQQTSYNAQLSAFSKLQSAMTSLNTATAALGKTDTWNAASIGSTNTAFSATTTAGAAVGSYSVQVKSLAKAQVLTSAVQTSATAQLGATTGTTRTITISQPGTTKPLTVDLADGDTSLNGIASAINKANGNVTATVVKSKDNEYTLMLSSKTTGTANDMTVTVTGDDTLKGIISYDSSTNTGAMNQQTASQNALVTINDIDIERSTNTINDALPGVTLTLKAESTKSENLDVTRSTDATKKAVTDWVTAYNSLQSTIASITKYVKVEAGADQSASNGALLGDNTVRSVQSQLRDMLTVVQSGSYAIMAQLGITQDPTVGADGSMGNLKIDDAKLTKALTDSPEAVQAYFIGDGKTTGLATQMGNTLTAMLSTTTGKEGIIKSATDGINSTLKTLDKRYDAMEASIEATMARYKAQFNSLDTMMSKLNNTATYLKQQFSS</sequence>
<dbReference type="Proteomes" id="UP000002363">
    <property type="component" value="Chromosome"/>
</dbReference>
<evidence type="ECO:0000256" key="5">
    <source>
        <dbReference type="ARBA" id="ARBA00023143"/>
    </source>
</evidence>
<keyword evidence="10" id="KW-0969">Cilium</keyword>
<evidence type="ECO:0000256" key="6">
    <source>
        <dbReference type="ARBA" id="ARBA00025175"/>
    </source>
</evidence>
<dbReference type="OrthoDB" id="5980200at2"/>
<comment type="function">
    <text evidence="7">Required for morphogenesis and for the elongation of the flagellar filament by facilitating polymerization of the flagellin monomers at the tip of growing filament. Forms a capping structure, which prevents flagellin subunits (transported through the central channel of the flagellum) from leaking out without polymerization at the distal end.</text>
</comment>
<evidence type="ECO:0000313" key="11">
    <source>
        <dbReference type="Proteomes" id="UP000002363"/>
    </source>
</evidence>
<protein>
    <recommendedName>
        <fullName evidence="3 7">Flagellar hook-associated protein 2</fullName>
        <shortName evidence="7">HAP2</shortName>
    </recommendedName>
    <alternativeName>
        <fullName evidence="7">Flagellar cap protein</fullName>
    </alternativeName>
</protein>
<evidence type="ECO:0000256" key="7">
    <source>
        <dbReference type="RuleBase" id="RU362066"/>
    </source>
</evidence>
<dbReference type="InterPro" id="IPR010810">
    <property type="entry name" value="Flagellin_hook_IN_motif"/>
</dbReference>
<feature type="domain" description="Flagellar hook-associated protein 2 C-terminal" evidence="9">
    <location>
        <begin position="234"/>
        <end position="472"/>
    </location>
</feature>
<dbReference type="GO" id="GO:0009421">
    <property type="term" value="C:bacterial-type flagellum filament cap"/>
    <property type="evidence" value="ECO:0007669"/>
    <property type="project" value="InterPro"/>
</dbReference>
<dbReference type="InterPro" id="IPR010809">
    <property type="entry name" value="FliD_C"/>
</dbReference>
<evidence type="ECO:0000256" key="4">
    <source>
        <dbReference type="ARBA" id="ARBA00023054"/>
    </source>
</evidence>
<evidence type="ECO:0000313" key="10">
    <source>
        <dbReference type="EMBL" id="ADF60917.1"/>
    </source>
</evidence>
<dbReference type="HOGENOM" id="CLU_015182_8_1_6"/>
<evidence type="ECO:0000256" key="2">
    <source>
        <dbReference type="ARBA" id="ARBA00011255"/>
    </source>
</evidence>
<dbReference type="EnsemblBacteria" id="ADF60917">
    <property type="protein sequence ID" value="ADF60917"/>
    <property type="gene ID" value="ECL_01356"/>
</dbReference>
<dbReference type="GO" id="GO:0071973">
    <property type="term" value="P:bacterial-type flagellum-dependent cell motility"/>
    <property type="evidence" value="ECO:0007669"/>
    <property type="project" value="TreeGrafter"/>
</dbReference>
<keyword evidence="7" id="KW-0964">Secreted</keyword>
<feature type="domain" description="Flagellar hook-associated protein 2 N-terminal" evidence="8">
    <location>
        <begin position="21"/>
        <end position="116"/>
    </location>
</feature>
<organism evidence="10 11">
    <name type="scientific">Enterobacter cloacae subsp. cloacae (strain ATCC 13047 / DSM 30054 / NBRC 13535 / NCTC 10005 / WDCM 00083 / NCDC 279-56)</name>
    <dbReference type="NCBI Taxonomy" id="716541"/>
    <lineage>
        <taxon>Bacteria</taxon>
        <taxon>Pseudomonadati</taxon>
        <taxon>Pseudomonadota</taxon>
        <taxon>Gammaproteobacteria</taxon>
        <taxon>Enterobacterales</taxon>
        <taxon>Enterobacteriaceae</taxon>
        <taxon>Enterobacter</taxon>
        <taxon>Enterobacter cloacae complex</taxon>
    </lineage>
</organism>
<dbReference type="GeneID" id="83574187"/>
<accession>A0A0H3CIC9</accession>
<keyword evidence="5 7" id="KW-0975">Bacterial flagellum</keyword>
<dbReference type="NCBIfam" id="NF005955">
    <property type="entry name" value="PRK08032.1"/>
    <property type="match status" value="1"/>
</dbReference>
<gene>
    <name evidence="10" type="primary">fliD</name>
    <name evidence="10" type="ordered locus">ECL_01356</name>
</gene>
<proteinExistence type="inferred from homology"/>
<comment type="function">
    <text evidence="6">Required for the morphogenesis and for the elongation of the flagellar filament by facilitating polymerization of the flagellin monomers at the tip of growing filament. Forms a capping structure, which prevents flagellin subunits (transported through the central channel of the flagellum) from leaking out without polymerization at the distal end.</text>
</comment>
<dbReference type="PATRIC" id="fig|716541.4.peg.1603"/>
<dbReference type="RefSeq" id="WP_013096008.1">
    <property type="nucleotide sequence ID" value="NC_014121.1"/>
</dbReference>
<dbReference type="AlphaFoldDB" id="A0A0H3CIC9"/>
<evidence type="ECO:0000259" key="9">
    <source>
        <dbReference type="Pfam" id="PF07195"/>
    </source>
</evidence>
<keyword evidence="10" id="KW-0282">Flagellum</keyword>
<evidence type="ECO:0000259" key="8">
    <source>
        <dbReference type="Pfam" id="PF02465"/>
    </source>
</evidence>
<comment type="similarity">
    <text evidence="1 7">Belongs to the FliD family.</text>
</comment>
<dbReference type="STRING" id="716541.ECL_01356"/>
<name>A0A0H3CIC9_ENTCC</name>
<dbReference type="GO" id="GO:0009424">
    <property type="term" value="C:bacterial-type flagellum hook"/>
    <property type="evidence" value="ECO:0007669"/>
    <property type="project" value="UniProtKB-UniRule"/>
</dbReference>
<keyword evidence="10" id="KW-0966">Cell projection</keyword>
<dbReference type="InterPro" id="IPR003481">
    <property type="entry name" value="FliD_N"/>
</dbReference>
<dbReference type="EMBL" id="CP001918">
    <property type="protein sequence ID" value="ADF60917.1"/>
    <property type="molecule type" value="Genomic_DNA"/>
</dbReference>
<dbReference type="PANTHER" id="PTHR30288:SF0">
    <property type="entry name" value="FLAGELLAR HOOK-ASSOCIATED PROTEIN 2"/>
    <property type="match status" value="1"/>
</dbReference>
<evidence type="ECO:0000256" key="1">
    <source>
        <dbReference type="ARBA" id="ARBA00009764"/>
    </source>
</evidence>
<dbReference type="Pfam" id="PF02465">
    <property type="entry name" value="FliD_N"/>
    <property type="match status" value="1"/>
</dbReference>
<keyword evidence="11" id="KW-1185">Reference proteome</keyword>
<dbReference type="eggNOG" id="COG1345">
    <property type="taxonomic scope" value="Bacteria"/>
</dbReference>